<dbReference type="InterPro" id="IPR011250">
    <property type="entry name" value="OMP/PagP_B-barrel"/>
</dbReference>
<sequence length="211" mass="22977">MKKLFIAAFALLVVGKANAQETTSTNGPTFGIKAGANFANIIKTDDSDFKTDVNTGFNAGAFINIPIVDRLSFQPEVMFSQKGFKSERTGILGDGTLTQTTNWIEVPILAKITPANGFNVYLGPQVSFLTRTKTKYEGTFTSAQQTKYEDDADKFKKSIVGGVLGAGFDITKNISINARYNLDFQKNNEDGTTETPAFKNQVWSAGLALQF</sequence>
<evidence type="ECO:0000313" key="4">
    <source>
        <dbReference type="Proteomes" id="UP000283433"/>
    </source>
</evidence>
<proteinExistence type="predicted"/>
<evidence type="ECO:0000259" key="2">
    <source>
        <dbReference type="Pfam" id="PF13568"/>
    </source>
</evidence>
<comment type="caution">
    <text evidence="3">The sequence shown here is derived from an EMBL/GenBank/DDBJ whole genome shotgun (WGS) entry which is preliminary data.</text>
</comment>
<dbReference type="AlphaFoldDB" id="A0A419SB91"/>
<reference evidence="3 4" key="1">
    <citation type="submission" date="2016-07" db="EMBL/GenBank/DDBJ databases">
        <title>Genome of Pelobium manganitolerans.</title>
        <authorList>
            <person name="Wu S."/>
            <person name="Wang G."/>
        </authorList>
    </citation>
    <scope>NUCLEOTIDE SEQUENCE [LARGE SCALE GENOMIC DNA]</scope>
    <source>
        <strain evidence="3 4">YS-25</strain>
    </source>
</reference>
<organism evidence="3 4">
    <name type="scientific">Pelobium manganitolerans</name>
    <dbReference type="NCBI Taxonomy" id="1842495"/>
    <lineage>
        <taxon>Bacteria</taxon>
        <taxon>Pseudomonadati</taxon>
        <taxon>Bacteroidota</taxon>
        <taxon>Sphingobacteriia</taxon>
        <taxon>Sphingobacteriales</taxon>
        <taxon>Sphingobacteriaceae</taxon>
        <taxon>Pelobium</taxon>
    </lineage>
</organism>
<dbReference type="OrthoDB" id="947434at2"/>
<gene>
    <name evidence="3" type="ORF">BCY91_00245</name>
</gene>
<feature type="domain" description="Outer membrane protein beta-barrel" evidence="2">
    <location>
        <begin position="19"/>
        <end position="182"/>
    </location>
</feature>
<dbReference type="Proteomes" id="UP000283433">
    <property type="component" value="Unassembled WGS sequence"/>
</dbReference>
<evidence type="ECO:0000313" key="3">
    <source>
        <dbReference type="EMBL" id="RKD20094.1"/>
    </source>
</evidence>
<dbReference type="InterPro" id="IPR025665">
    <property type="entry name" value="Beta-barrel_OMP_2"/>
</dbReference>
<feature type="signal peptide" evidence="1">
    <location>
        <begin position="1"/>
        <end position="19"/>
    </location>
</feature>
<keyword evidence="4" id="KW-1185">Reference proteome</keyword>
<dbReference type="EMBL" id="MBTA01000001">
    <property type="protein sequence ID" value="RKD20094.1"/>
    <property type="molecule type" value="Genomic_DNA"/>
</dbReference>
<name>A0A419SB91_9SPHI</name>
<dbReference type="Pfam" id="PF13568">
    <property type="entry name" value="OMP_b-brl_2"/>
    <property type="match status" value="1"/>
</dbReference>
<protein>
    <recommendedName>
        <fullName evidence="2">Outer membrane protein beta-barrel domain-containing protein</fullName>
    </recommendedName>
</protein>
<dbReference type="SUPFAM" id="SSF56925">
    <property type="entry name" value="OMPA-like"/>
    <property type="match status" value="1"/>
</dbReference>
<keyword evidence="1" id="KW-0732">Signal</keyword>
<dbReference type="RefSeq" id="WP_120180010.1">
    <property type="nucleotide sequence ID" value="NZ_MBTA01000001.1"/>
</dbReference>
<evidence type="ECO:0000256" key="1">
    <source>
        <dbReference type="SAM" id="SignalP"/>
    </source>
</evidence>
<dbReference type="Gene3D" id="2.40.160.20">
    <property type="match status" value="1"/>
</dbReference>
<feature type="chain" id="PRO_5018994370" description="Outer membrane protein beta-barrel domain-containing protein" evidence="1">
    <location>
        <begin position="20"/>
        <end position="211"/>
    </location>
</feature>
<accession>A0A419SB91</accession>